<dbReference type="EMBL" id="CP157675">
    <property type="protein sequence ID" value="XBP70532.1"/>
    <property type="molecule type" value="Genomic_DNA"/>
</dbReference>
<protein>
    <submittedName>
        <fullName evidence="1">RNA-binding protein</fullName>
    </submittedName>
</protein>
<sequence>MSALDRLRHCPDVATLKPALHRLCETFGRVARLDVLTAVHEGTRQAICFLRLDSPEQEQALMQTLGVGRFGGEIVFVVDLNSAVDNEVQGPSSQWVEFDSPRSCARPGL</sequence>
<gene>
    <name evidence="1" type="ORF">ABLV49_01450</name>
</gene>
<accession>A0AAU7LSB2</accession>
<evidence type="ECO:0000313" key="1">
    <source>
        <dbReference type="EMBL" id="XBP70532.1"/>
    </source>
</evidence>
<name>A0AAU7LSB2_9BURK</name>
<dbReference type="AlphaFoldDB" id="A0AAU7LSB2"/>
<reference evidence="1" key="1">
    <citation type="submission" date="2024-05" db="EMBL/GenBank/DDBJ databases">
        <authorList>
            <person name="Bunk B."/>
            <person name="Swiderski J."/>
            <person name="Sproer C."/>
            <person name="Thiel V."/>
        </authorList>
    </citation>
    <scope>NUCLEOTIDE SEQUENCE</scope>
    <source>
        <strain evidence="1">DSM 17735</strain>
    </source>
</reference>
<organism evidence="1">
    <name type="scientific">Polaromonas hydrogenivorans</name>
    <dbReference type="NCBI Taxonomy" id="335476"/>
    <lineage>
        <taxon>Bacteria</taxon>
        <taxon>Pseudomonadati</taxon>
        <taxon>Pseudomonadota</taxon>
        <taxon>Betaproteobacteria</taxon>
        <taxon>Burkholderiales</taxon>
        <taxon>Comamonadaceae</taxon>
        <taxon>Polaromonas</taxon>
    </lineage>
</organism>
<dbReference type="RefSeq" id="WP_349279893.1">
    <property type="nucleotide sequence ID" value="NZ_CBCSCU010000008.1"/>
</dbReference>
<proteinExistence type="predicted"/>